<dbReference type="GO" id="GO:0008813">
    <property type="term" value="F:chorismate lyase activity"/>
    <property type="evidence" value="ECO:0007669"/>
    <property type="project" value="UniProtKB-EC"/>
</dbReference>
<dbReference type="SUPFAM" id="SSF64288">
    <property type="entry name" value="Chorismate lyase-like"/>
    <property type="match status" value="1"/>
</dbReference>
<dbReference type="Pfam" id="PF04345">
    <property type="entry name" value="Chor_lyase"/>
    <property type="match status" value="1"/>
</dbReference>
<dbReference type="Gene3D" id="3.40.1410.10">
    <property type="entry name" value="Chorismate lyase-like"/>
    <property type="match status" value="1"/>
</dbReference>
<organism evidence="6 7">
    <name type="scientific">Chitiniphilus purpureus</name>
    <dbReference type="NCBI Taxonomy" id="2981137"/>
    <lineage>
        <taxon>Bacteria</taxon>
        <taxon>Pseudomonadati</taxon>
        <taxon>Pseudomonadota</taxon>
        <taxon>Betaproteobacteria</taxon>
        <taxon>Neisseriales</taxon>
        <taxon>Chitinibacteraceae</taxon>
        <taxon>Chitiniphilus</taxon>
    </lineage>
</organism>
<reference evidence="6" key="1">
    <citation type="submission" date="2022-10" db="EMBL/GenBank/DDBJ databases">
        <title>Chitiniphilus purpureus sp. nov., a novel chitin-degrading bacterium isolated from crawfish pond sediment.</title>
        <authorList>
            <person name="Li K."/>
        </authorList>
    </citation>
    <scope>NUCLEOTIDE SEQUENCE</scope>
    <source>
        <strain evidence="6">CD1</strain>
    </source>
</reference>
<feature type="binding site" evidence="5">
    <location>
        <position position="168"/>
    </location>
    <ligand>
        <name>substrate</name>
    </ligand>
</feature>
<keyword evidence="4 5" id="KW-0670">Pyruvate</keyword>
<evidence type="ECO:0000256" key="5">
    <source>
        <dbReference type="HAMAP-Rule" id="MF_01632"/>
    </source>
</evidence>
<comment type="function">
    <text evidence="5">Removes the pyruvyl group from chorismate, with concomitant aromatization of the ring, to provide 4-hydroxybenzoate (4HB) for the ubiquinone pathway.</text>
</comment>
<feature type="binding site" evidence="5">
    <location>
        <position position="109"/>
    </location>
    <ligand>
        <name>substrate</name>
    </ligand>
</feature>
<dbReference type="RefSeq" id="WP_263124379.1">
    <property type="nucleotide sequence ID" value="NZ_CP106753.1"/>
</dbReference>
<comment type="catalytic activity">
    <reaction evidence="5">
        <text>chorismate = 4-hydroxybenzoate + pyruvate</text>
        <dbReference type="Rhea" id="RHEA:16505"/>
        <dbReference type="ChEBI" id="CHEBI:15361"/>
        <dbReference type="ChEBI" id="CHEBI:17879"/>
        <dbReference type="ChEBI" id="CHEBI:29748"/>
        <dbReference type="EC" id="4.1.3.40"/>
    </reaction>
</comment>
<evidence type="ECO:0000313" key="6">
    <source>
        <dbReference type="EMBL" id="UXY15016.1"/>
    </source>
</evidence>
<evidence type="ECO:0000256" key="3">
    <source>
        <dbReference type="ARBA" id="ARBA00023239"/>
    </source>
</evidence>
<gene>
    <name evidence="5" type="primary">ubiC</name>
    <name evidence="6" type="ORF">N8I74_17135</name>
</gene>
<comment type="pathway">
    <text evidence="5">Cofactor biosynthesis; ubiquinone biosynthesis.</text>
</comment>
<dbReference type="PANTHER" id="PTHR38683:SF1">
    <property type="entry name" value="CHORISMATE PYRUVATE-LYASE"/>
    <property type="match status" value="1"/>
</dbReference>
<evidence type="ECO:0000256" key="1">
    <source>
        <dbReference type="ARBA" id="ARBA00022490"/>
    </source>
</evidence>
<comment type="subcellular location">
    <subcellularLocation>
        <location evidence="5">Cytoplasm</location>
    </subcellularLocation>
</comment>
<keyword evidence="2 5" id="KW-0831">Ubiquinone biosynthesis</keyword>
<keyword evidence="1 5" id="KW-0963">Cytoplasm</keyword>
<dbReference type="InterPro" id="IPR028978">
    <property type="entry name" value="Chorismate_lyase_/UTRA_dom_sf"/>
</dbReference>
<name>A0ABY6DKX6_9NEIS</name>
<keyword evidence="7" id="KW-1185">Reference proteome</keyword>
<comment type="caution">
    <text evidence="5">Lacks conserved residue(s) required for the propagation of feature annotation.</text>
</comment>
<evidence type="ECO:0000256" key="4">
    <source>
        <dbReference type="ARBA" id="ARBA00023317"/>
    </source>
</evidence>
<proteinExistence type="inferred from homology"/>
<feature type="binding site" evidence="5">
    <location>
        <position position="71"/>
    </location>
    <ligand>
        <name>substrate</name>
    </ligand>
</feature>
<evidence type="ECO:0000313" key="7">
    <source>
        <dbReference type="Proteomes" id="UP001061302"/>
    </source>
</evidence>
<evidence type="ECO:0000256" key="2">
    <source>
        <dbReference type="ARBA" id="ARBA00022688"/>
    </source>
</evidence>
<dbReference type="EC" id="4.1.3.40" evidence="5"/>
<comment type="similarity">
    <text evidence="5">Belongs to the UbiC family.</text>
</comment>
<protein>
    <recommendedName>
        <fullName evidence="5">Probable chorismate pyruvate-lyase</fullName>
        <shortName evidence="5">CL</shortName>
        <shortName evidence="5">CPL</shortName>
        <ecNumber evidence="5">4.1.3.40</ecNumber>
    </recommendedName>
</protein>
<dbReference type="EMBL" id="CP106753">
    <property type="protein sequence ID" value="UXY15016.1"/>
    <property type="molecule type" value="Genomic_DNA"/>
</dbReference>
<dbReference type="Proteomes" id="UP001061302">
    <property type="component" value="Chromosome"/>
</dbReference>
<accession>A0ABY6DKX6</accession>
<dbReference type="InterPro" id="IPR007440">
    <property type="entry name" value="Chorismate--pyruvate_lyase"/>
</dbReference>
<dbReference type="HAMAP" id="MF_01632">
    <property type="entry name" value="UbiC"/>
    <property type="match status" value="1"/>
</dbReference>
<keyword evidence="3 5" id="KW-0456">Lyase</keyword>
<dbReference type="PANTHER" id="PTHR38683">
    <property type="entry name" value="CHORISMATE PYRUVATE-LYASE"/>
    <property type="match status" value="1"/>
</dbReference>
<sequence>MPHPHRWHHPLCLAPRALRPWLTEAGSLTARLIAHHPDFQVRVLKQQAARPHQDELATLCLASGVRHAPTREVLLCAGTTPLVFAHSVTTAVAVRRGFRKFRHVGGRSLGSLLFASPTIARSRLAWCRVDARHPLWRKARKAVGPLPRRLWARRSVFYAGADRLLVTEVFLPPHF</sequence>